<keyword evidence="3" id="KW-1185">Reference proteome</keyword>
<gene>
    <name evidence="2" type="ORF">NCTC12877_00161</name>
</gene>
<dbReference type="RefSeq" id="WP_029103217.1">
    <property type="nucleotide sequence ID" value="NZ_UGQB01000004.1"/>
</dbReference>
<proteinExistence type="predicted"/>
<dbReference type="Pfam" id="PF07030">
    <property type="entry name" value="Phage_Mu_Gp36"/>
    <property type="match status" value="1"/>
</dbReference>
<accession>A0A378QVY7</accession>
<reference evidence="2 3" key="1">
    <citation type="submission" date="2018-06" db="EMBL/GenBank/DDBJ databases">
        <authorList>
            <consortium name="Pathogen Informatics"/>
            <person name="Doyle S."/>
        </authorList>
    </citation>
    <scope>NUCLEOTIDE SEQUENCE [LARGE SCALE GENOMIC DNA]</scope>
    <source>
        <strain evidence="2 3">NCTC12877</strain>
    </source>
</reference>
<evidence type="ECO:0000313" key="2">
    <source>
        <dbReference type="EMBL" id="STZ07206.1"/>
    </source>
</evidence>
<evidence type="ECO:0000313" key="3">
    <source>
        <dbReference type="Proteomes" id="UP000254065"/>
    </source>
</evidence>
<dbReference type="Proteomes" id="UP000254065">
    <property type="component" value="Unassembled WGS sequence"/>
</dbReference>
<sequence length="137" mass="15263">MIKLQDLIDRFSEQEIAQLTDKVNYQVIDETVVNHAISDAVAEVVGYLNPTGLIANGVYVGTPPKSLVLKTCDIARYYLYENGVTDIVEKRYRQAIDWLLLVQKNPSMLTGATHDDGTHGTKSGIAVMPNRPPSMWE</sequence>
<dbReference type="EMBL" id="UGQB01000004">
    <property type="protein sequence ID" value="STZ07206.1"/>
    <property type="molecule type" value="Genomic_DNA"/>
</dbReference>
<name>A0A378QVY7_9GAMM</name>
<protein>
    <submittedName>
        <fullName evidence="2">Mu-like prophage protein gp36</fullName>
    </submittedName>
</protein>
<feature type="region of interest" description="Disordered" evidence="1">
    <location>
        <begin position="111"/>
        <end position="137"/>
    </location>
</feature>
<organism evidence="2 3">
    <name type="scientific">Moraxella caprae</name>
    <dbReference type="NCBI Taxonomy" id="90240"/>
    <lineage>
        <taxon>Bacteria</taxon>
        <taxon>Pseudomonadati</taxon>
        <taxon>Pseudomonadota</taxon>
        <taxon>Gammaproteobacteria</taxon>
        <taxon>Moraxellales</taxon>
        <taxon>Moraxellaceae</taxon>
        <taxon>Moraxella</taxon>
    </lineage>
</organism>
<dbReference type="InterPro" id="IPR009752">
    <property type="entry name" value="Phage_Mu_GpJ"/>
</dbReference>
<dbReference type="AlphaFoldDB" id="A0A378QVY7"/>
<evidence type="ECO:0000256" key="1">
    <source>
        <dbReference type="SAM" id="MobiDB-lite"/>
    </source>
</evidence>
<dbReference type="STRING" id="1122244.GCA_000426885_01715"/>
<dbReference type="OrthoDB" id="9812088at2"/>